<proteinExistence type="predicted"/>
<name>A0AA43QIP7_9LECA</name>
<keyword evidence="3" id="KW-1185">Reference proteome</keyword>
<dbReference type="AlphaFoldDB" id="A0AA43QIP7"/>
<organism evidence="2 3">
    <name type="scientific">Ramalina farinacea</name>
    <dbReference type="NCBI Taxonomy" id="258253"/>
    <lineage>
        <taxon>Eukaryota</taxon>
        <taxon>Fungi</taxon>
        <taxon>Dikarya</taxon>
        <taxon>Ascomycota</taxon>
        <taxon>Pezizomycotina</taxon>
        <taxon>Lecanoromycetes</taxon>
        <taxon>OSLEUM clade</taxon>
        <taxon>Lecanoromycetidae</taxon>
        <taxon>Lecanorales</taxon>
        <taxon>Lecanorineae</taxon>
        <taxon>Ramalinaceae</taxon>
        <taxon>Ramalina</taxon>
    </lineage>
</organism>
<dbReference type="Proteomes" id="UP001161017">
    <property type="component" value="Unassembled WGS sequence"/>
</dbReference>
<feature type="region of interest" description="Disordered" evidence="1">
    <location>
        <begin position="14"/>
        <end position="39"/>
    </location>
</feature>
<comment type="caution">
    <text evidence="2">The sequence shown here is derived from an EMBL/GenBank/DDBJ whole genome shotgun (WGS) entry which is preliminary data.</text>
</comment>
<accession>A0AA43QIP7</accession>
<dbReference type="EMBL" id="JAPUFD010000003">
    <property type="protein sequence ID" value="MDI1486369.1"/>
    <property type="molecule type" value="Genomic_DNA"/>
</dbReference>
<gene>
    <name evidence="2" type="ORF">OHK93_005596</name>
</gene>
<sequence>MSLLTTITSFITPFGKSSTPAKAAPTRSRHTSAEGDPTHLHKVQSGKIVKKRGQDQYKGTQNVPILDRFLDSLGPAEDRTGESSLEGNTLVREESHDEHTDQTLVDPDDQFLRSDDIRFKDFSDEEIWLFNKLSRRGTEPLLPASWQLDFGSFPDDLFSPNEKAIFITNLNTNIVHATREFAALIDAGPRCRDALSQNQVPERHLKRGIERYNKWALRDAKIHPKSYIDLISIVAAKPNETVPVALDRLSRKFHKRAQEWRDKLRHPDCDKDDENQVYAQAPPTLYGFLIKYSVVAIVTHDASKPDAPVRNLMTSNLQMLGYDVWAALAIAIVCVRARNQLLGMDDLAKLDVEMPEEEDDPDA</sequence>
<evidence type="ECO:0000313" key="2">
    <source>
        <dbReference type="EMBL" id="MDI1486369.1"/>
    </source>
</evidence>
<protein>
    <submittedName>
        <fullName evidence="2">Uncharacterized protein</fullName>
    </submittedName>
</protein>
<evidence type="ECO:0000256" key="1">
    <source>
        <dbReference type="SAM" id="MobiDB-lite"/>
    </source>
</evidence>
<evidence type="ECO:0000313" key="3">
    <source>
        <dbReference type="Proteomes" id="UP001161017"/>
    </source>
</evidence>
<reference evidence="2" key="1">
    <citation type="journal article" date="2023" name="Genome Biol. Evol.">
        <title>First Whole Genome Sequence and Flow Cytometry Genome Size Data for the Lichen-Forming Fungus Ramalina farinacea (Ascomycota).</title>
        <authorList>
            <person name="Llewellyn T."/>
            <person name="Mian S."/>
            <person name="Hill R."/>
            <person name="Leitch I.J."/>
            <person name="Gaya E."/>
        </authorList>
    </citation>
    <scope>NUCLEOTIDE SEQUENCE</scope>
    <source>
        <strain evidence="2">LIQ254RAFAR</strain>
    </source>
</reference>